<dbReference type="InterPro" id="IPR001763">
    <property type="entry name" value="Rhodanese-like_dom"/>
</dbReference>
<dbReference type="AlphaFoldDB" id="A0A9P9DQE8"/>
<dbReference type="OrthoDB" id="8300214at2759"/>
<dbReference type="Gene3D" id="3.40.250.10">
    <property type="entry name" value="Rhodanese-like domain"/>
    <property type="match status" value="1"/>
</dbReference>
<evidence type="ECO:0000259" key="1">
    <source>
        <dbReference type="PROSITE" id="PS50206"/>
    </source>
</evidence>
<protein>
    <submittedName>
        <fullName evidence="2">Rhodanese-like domain-containing protein</fullName>
    </submittedName>
</protein>
<reference evidence="2" key="1">
    <citation type="journal article" date="2021" name="Nat. Commun.">
        <title>Genetic determinants of endophytism in the Arabidopsis root mycobiome.</title>
        <authorList>
            <person name="Mesny F."/>
            <person name="Miyauchi S."/>
            <person name="Thiergart T."/>
            <person name="Pickel B."/>
            <person name="Atanasova L."/>
            <person name="Karlsson M."/>
            <person name="Huettel B."/>
            <person name="Barry K.W."/>
            <person name="Haridas S."/>
            <person name="Chen C."/>
            <person name="Bauer D."/>
            <person name="Andreopoulos W."/>
            <person name="Pangilinan J."/>
            <person name="LaButti K."/>
            <person name="Riley R."/>
            <person name="Lipzen A."/>
            <person name="Clum A."/>
            <person name="Drula E."/>
            <person name="Henrissat B."/>
            <person name="Kohler A."/>
            <person name="Grigoriev I.V."/>
            <person name="Martin F.M."/>
            <person name="Hacquard S."/>
        </authorList>
    </citation>
    <scope>NUCLEOTIDE SEQUENCE</scope>
    <source>
        <strain evidence="2">MPI-CAGE-CH-0243</strain>
    </source>
</reference>
<comment type="caution">
    <text evidence="2">The sequence shown here is derived from an EMBL/GenBank/DDBJ whole genome shotgun (WGS) entry which is preliminary data.</text>
</comment>
<gene>
    <name evidence="2" type="ORF">B0J11DRAFT_436503</name>
</gene>
<dbReference type="Pfam" id="PF00581">
    <property type="entry name" value="Rhodanese"/>
    <property type="match status" value="1"/>
</dbReference>
<dbReference type="SMART" id="SM00450">
    <property type="entry name" value="RHOD"/>
    <property type="match status" value="1"/>
</dbReference>
<dbReference type="SUPFAM" id="SSF52821">
    <property type="entry name" value="Rhodanese/Cell cycle control phosphatase"/>
    <property type="match status" value="1"/>
</dbReference>
<accession>A0A9P9DQE8</accession>
<organism evidence="2 3">
    <name type="scientific">Dendryphion nanum</name>
    <dbReference type="NCBI Taxonomy" id="256645"/>
    <lineage>
        <taxon>Eukaryota</taxon>
        <taxon>Fungi</taxon>
        <taxon>Dikarya</taxon>
        <taxon>Ascomycota</taxon>
        <taxon>Pezizomycotina</taxon>
        <taxon>Dothideomycetes</taxon>
        <taxon>Pleosporomycetidae</taxon>
        <taxon>Pleosporales</taxon>
        <taxon>Torulaceae</taxon>
        <taxon>Dendryphion</taxon>
    </lineage>
</organism>
<name>A0A9P9DQE8_9PLEO</name>
<feature type="domain" description="Rhodanese" evidence="1">
    <location>
        <begin position="32"/>
        <end position="126"/>
    </location>
</feature>
<dbReference type="InterPro" id="IPR036873">
    <property type="entry name" value="Rhodanese-like_dom_sf"/>
</dbReference>
<evidence type="ECO:0000313" key="2">
    <source>
        <dbReference type="EMBL" id="KAH7123879.1"/>
    </source>
</evidence>
<dbReference type="PROSITE" id="PS50206">
    <property type="entry name" value="RHODANESE_3"/>
    <property type="match status" value="1"/>
</dbReference>
<keyword evidence="3" id="KW-1185">Reference proteome</keyword>
<sequence>MTDTKGNWWDAFPAPRSEVPTLERKTALAQLSSPELLLIDVRRTDYEGGTVRGSLNIPAHSFYLNRAVLYDIVKRAGIKKVAFYCGARSAKWFADFLHDKEDTSIESYILEGGIKGWVAAGDEYIKAIDGYEADKW</sequence>
<evidence type="ECO:0000313" key="3">
    <source>
        <dbReference type="Proteomes" id="UP000700596"/>
    </source>
</evidence>
<dbReference type="EMBL" id="JAGMWT010000008">
    <property type="protein sequence ID" value="KAH7123879.1"/>
    <property type="molecule type" value="Genomic_DNA"/>
</dbReference>
<proteinExistence type="predicted"/>
<dbReference type="Proteomes" id="UP000700596">
    <property type="component" value="Unassembled WGS sequence"/>
</dbReference>